<evidence type="ECO:0000259" key="5">
    <source>
        <dbReference type="PROSITE" id="PS50931"/>
    </source>
</evidence>
<comment type="caution">
    <text evidence="6">The sequence shown here is derived from an EMBL/GenBank/DDBJ whole genome shotgun (WGS) entry which is preliminary data.</text>
</comment>
<keyword evidence="3" id="KW-0238">DNA-binding</keyword>
<dbReference type="Gene3D" id="3.40.190.290">
    <property type="match status" value="1"/>
</dbReference>
<dbReference type="PANTHER" id="PTHR30537:SF5">
    <property type="entry name" value="HTH-TYPE TRANSCRIPTIONAL ACTIVATOR TTDR-RELATED"/>
    <property type="match status" value="1"/>
</dbReference>
<evidence type="ECO:0000313" key="7">
    <source>
        <dbReference type="Proteomes" id="UP001279642"/>
    </source>
</evidence>
<gene>
    <name evidence="6" type="ORF">SMD27_22225</name>
</gene>
<dbReference type="Pfam" id="PF00126">
    <property type="entry name" value="HTH_1"/>
    <property type="match status" value="1"/>
</dbReference>
<dbReference type="InterPro" id="IPR036390">
    <property type="entry name" value="WH_DNA-bd_sf"/>
</dbReference>
<evidence type="ECO:0000256" key="2">
    <source>
        <dbReference type="ARBA" id="ARBA00023015"/>
    </source>
</evidence>
<sequence>MDQVGAMRAFRQVVDLGSFTAAAHTLGLSKAAVSKQISDLETYLGAALLHRTTRRLNVTEAGRAYYDSCVRLLEEIEAAEAEVRNLQAEPAGRLRVSAPNNFGQAVLGPLICELQKRYPKLAVQFELNDRFVDLLEEGFDVAIRIRTTLPDSTLIARRICPVERIVCAAPSYLKKHGSPKEPRDLAHHNCLIYTLSTSPFEWSFNTPQGHQIVRVDGNIHTNNGQLLLDPLRAGAGIALLPAFVVGPDIESGRLRQILQKFSVNKHDLYVVYPQNRHLSPKVRVFVDLMAEWFQDGGPIACPEKPRKPVRSHAK</sequence>
<dbReference type="EMBL" id="JAXCLW010000011">
    <property type="protein sequence ID" value="MDY0885573.1"/>
    <property type="molecule type" value="Genomic_DNA"/>
</dbReference>
<dbReference type="InterPro" id="IPR005119">
    <property type="entry name" value="LysR_subst-bd"/>
</dbReference>
<protein>
    <submittedName>
        <fullName evidence="6">LysR family transcriptional regulator</fullName>
    </submittedName>
</protein>
<keyword evidence="4" id="KW-0804">Transcription</keyword>
<feature type="domain" description="HTH lysR-type" evidence="5">
    <location>
        <begin position="1"/>
        <end position="59"/>
    </location>
</feature>
<evidence type="ECO:0000256" key="1">
    <source>
        <dbReference type="ARBA" id="ARBA00009437"/>
    </source>
</evidence>
<dbReference type="Proteomes" id="UP001279642">
    <property type="component" value="Unassembled WGS sequence"/>
</dbReference>
<keyword evidence="2" id="KW-0805">Transcription regulation</keyword>
<proteinExistence type="inferred from homology"/>
<dbReference type="PANTHER" id="PTHR30537">
    <property type="entry name" value="HTH-TYPE TRANSCRIPTIONAL REGULATOR"/>
    <property type="match status" value="1"/>
</dbReference>
<keyword evidence="7" id="KW-1185">Reference proteome</keyword>
<dbReference type="CDD" id="cd08422">
    <property type="entry name" value="PBP2_CrgA_like"/>
    <property type="match status" value="1"/>
</dbReference>
<evidence type="ECO:0000256" key="4">
    <source>
        <dbReference type="ARBA" id="ARBA00023163"/>
    </source>
</evidence>
<dbReference type="PRINTS" id="PR00039">
    <property type="entry name" value="HTHLYSR"/>
</dbReference>
<dbReference type="InterPro" id="IPR036388">
    <property type="entry name" value="WH-like_DNA-bd_sf"/>
</dbReference>
<dbReference type="RefSeq" id="WP_320510647.1">
    <property type="nucleotide sequence ID" value="NZ_JAXCLW010000011.1"/>
</dbReference>
<dbReference type="PROSITE" id="PS50931">
    <property type="entry name" value="HTH_LYSR"/>
    <property type="match status" value="1"/>
</dbReference>
<organism evidence="6 7">
    <name type="scientific">Dongia soli</name>
    <dbReference type="NCBI Taxonomy" id="600628"/>
    <lineage>
        <taxon>Bacteria</taxon>
        <taxon>Pseudomonadati</taxon>
        <taxon>Pseudomonadota</taxon>
        <taxon>Alphaproteobacteria</taxon>
        <taxon>Rhodospirillales</taxon>
        <taxon>Dongiaceae</taxon>
        <taxon>Dongia</taxon>
    </lineage>
</organism>
<dbReference type="SUPFAM" id="SSF46785">
    <property type="entry name" value="Winged helix' DNA-binding domain"/>
    <property type="match status" value="1"/>
</dbReference>
<dbReference type="InterPro" id="IPR000847">
    <property type="entry name" value="LysR_HTH_N"/>
</dbReference>
<accession>A0ABU5EK28</accession>
<reference evidence="6 7" key="1">
    <citation type="journal article" date="2016" name="Antonie Van Leeuwenhoek">
        <title>Dongia soli sp. nov., isolated from soil from Dokdo, Korea.</title>
        <authorList>
            <person name="Kim D.U."/>
            <person name="Lee H."/>
            <person name="Kim H."/>
            <person name="Kim S.G."/>
            <person name="Ka J.O."/>
        </authorList>
    </citation>
    <scope>NUCLEOTIDE SEQUENCE [LARGE SCALE GENOMIC DNA]</scope>
    <source>
        <strain evidence="6 7">D78</strain>
    </source>
</reference>
<name>A0ABU5EK28_9PROT</name>
<dbReference type="Pfam" id="PF03466">
    <property type="entry name" value="LysR_substrate"/>
    <property type="match status" value="1"/>
</dbReference>
<dbReference type="Gene3D" id="1.10.10.10">
    <property type="entry name" value="Winged helix-like DNA-binding domain superfamily/Winged helix DNA-binding domain"/>
    <property type="match status" value="1"/>
</dbReference>
<dbReference type="InterPro" id="IPR058163">
    <property type="entry name" value="LysR-type_TF_proteobact-type"/>
</dbReference>
<evidence type="ECO:0000313" key="6">
    <source>
        <dbReference type="EMBL" id="MDY0885573.1"/>
    </source>
</evidence>
<evidence type="ECO:0000256" key="3">
    <source>
        <dbReference type="ARBA" id="ARBA00023125"/>
    </source>
</evidence>
<dbReference type="SUPFAM" id="SSF53850">
    <property type="entry name" value="Periplasmic binding protein-like II"/>
    <property type="match status" value="1"/>
</dbReference>
<comment type="similarity">
    <text evidence="1">Belongs to the LysR transcriptional regulatory family.</text>
</comment>